<evidence type="ECO:0000313" key="1">
    <source>
        <dbReference type="EMBL" id="KAK8884782.1"/>
    </source>
</evidence>
<dbReference type="EMBL" id="JAPFFF010000008">
    <property type="protein sequence ID" value="KAK8884782.1"/>
    <property type="molecule type" value="Genomic_DNA"/>
</dbReference>
<name>A0ABR2K114_9EUKA</name>
<accession>A0ABR2K114</accession>
<keyword evidence="2" id="KW-1185">Reference proteome</keyword>
<comment type="caution">
    <text evidence="1">The sequence shown here is derived from an EMBL/GenBank/DDBJ whole genome shotgun (WGS) entry which is preliminary data.</text>
</comment>
<proteinExistence type="predicted"/>
<evidence type="ECO:0008006" key="3">
    <source>
        <dbReference type="Google" id="ProtNLM"/>
    </source>
</evidence>
<organism evidence="1 2">
    <name type="scientific">Tritrichomonas musculus</name>
    <dbReference type="NCBI Taxonomy" id="1915356"/>
    <lineage>
        <taxon>Eukaryota</taxon>
        <taxon>Metamonada</taxon>
        <taxon>Parabasalia</taxon>
        <taxon>Tritrichomonadida</taxon>
        <taxon>Tritrichomonadidae</taxon>
        <taxon>Tritrichomonas</taxon>
    </lineage>
</organism>
<protein>
    <recommendedName>
        <fullName evidence="3">Initiator binding domain-containing protein</fullName>
    </recommendedName>
</protein>
<dbReference type="Proteomes" id="UP001470230">
    <property type="component" value="Unassembled WGS sequence"/>
</dbReference>
<evidence type="ECO:0000313" key="2">
    <source>
        <dbReference type="Proteomes" id="UP001470230"/>
    </source>
</evidence>
<gene>
    <name evidence="1" type="ORF">M9Y10_043902</name>
</gene>
<sequence length="184" mass="21237">MSSYLVLSTSLGFYIFSDPQKILADLNYDIEPSLLNTLQKKAVYTFPDSLIAAKIINSFEHDYTLPNELVDFFTLFSKHNLARAKSANWYFISQILSQLVSENFNFSCYCLSGKNQRLIYTYLPDLIGVSQDTIDKASRELSLALCSDEFLILRNDIENNNDEEETINEPKTYIQDYIFLDEDD</sequence>
<reference evidence="1 2" key="1">
    <citation type="submission" date="2024-04" db="EMBL/GenBank/DDBJ databases">
        <title>Tritrichomonas musculus Genome.</title>
        <authorList>
            <person name="Alves-Ferreira E."/>
            <person name="Grigg M."/>
            <person name="Lorenzi H."/>
            <person name="Galac M."/>
        </authorList>
    </citation>
    <scope>NUCLEOTIDE SEQUENCE [LARGE SCALE GENOMIC DNA]</scope>
    <source>
        <strain evidence="1 2">EAF2021</strain>
    </source>
</reference>